<gene>
    <name evidence="12" type="ORF">SASPL_108333</name>
</gene>
<dbReference type="InterPro" id="IPR051996">
    <property type="entry name" value="Cytochrome_P450_78A"/>
</dbReference>
<accession>A0A8X8YF56</accession>
<feature type="transmembrane region" description="Helical" evidence="11">
    <location>
        <begin position="21"/>
        <end position="45"/>
    </location>
</feature>
<comment type="cofactor">
    <cofactor evidence="1 9">
        <name>heme</name>
        <dbReference type="ChEBI" id="CHEBI:30413"/>
    </cofactor>
</comment>
<dbReference type="AlphaFoldDB" id="A0A8X8YF56"/>
<dbReference type="GO" id="GO:0016020">
    <property type="term" value="C:membrane"/>
    <property type="evidence" value="ECO:0007669"/>
    <property type="project" value="UniProtKB-SubCell"/>
</dbReference>
<protein>
    <submittedName>
        <fullName evidence="12">Uncharacterized protein</fullName>
    </submittedName>
</protein>
<keyword evidence="4 9" id="KW-0349">Heme</keyword>
<evidence type="ECO:0000256" key="11">
    <source>
        <dbReference type="SAM" id="Phobius"/>
    </source>
</evidence>
<dbReference type="Proteomes" id="UP000298416">
    <property type="component" value="Unassembled WGS sequence"/>
</dbReference>
<evidence type="ECO:0000313" key="12">
    <source>
        <dbReference type="EMBL" id="KAG6430269.1"/>
    </source>
</evidence>
<evidence type="ECO:0000256" key="10">
    <source>
        <dbReference type="RuleBase" id="RU000461"/>
    </source>
</evidence>
<dbReference type="GO" id="GO:0016114">
    <property type="term" value="P:terpenoid biosynthetic process"/>
    <property type="evidence" value="ECO:0007669"/>
    <property type="project" value="UniProtKB-ARBA"/>
</dbReference>
<dbReference type="GO" id="GO:0020037">
    <property type="term" value="F:heme binding"/>
    <property type="evidence" value="ECO:0007669"/>
    <property type="project" value="InterPro"/>
</dbReference>
<keyword evidence="11" id="KW-0812">Transmembrane</keyword>
<dbReference type="EMBL" id="PNBA02000003">
    <property type="protein sequence ID" value="KAG6430269.1"/>
    <property type="molecule type" value="Genomic_DNA"/>
</dbReference>
<dbReference type="FunFam" id="1.10.630.10:FF:000016">
    <property type="entry name" value="Cytochrome P450 78A5"/>
    <property type="match status" value="1"/>
</dbReference>
<keyword evidence="11" id="KW-0472">Membrane</keyword>
<dbReference type="GO" id="GO:0005506">
    <property type="term" value="F:iron ion binding"/>
    <property type="evidence" value="ECO:0007669"/>
    <property type="project" value="InterPro"/>
</dbReference>
<keyword evidence="8 10" id="KW-0503">Monooxygenase</keyword>
<reference evidence="12" key="1">
    <citation type="submission" date="2018-01" db="EMBL/GenBank/DDBJ databases">
        <authorList>
            <person name="Mao J.F."/>
        </authorList>
    </citation>
    <scope>NUCLEOTIDE SEQUENCE</scope>
    <source>
        <strain evidence="12">Huo1</strain>
        <tissue evidence="12">Leaf</tissue>
    </source>
</reference>
<evidence type="ECO:0000256" key="5">
    <source>
        <dbReference type="ARBA" id="ARBA00022723"/>
    </source>
</evidence>
<evidence type="ECO:0000256" key="6">
    <source>
        <dbReference type="ARBA" id="ARBA00023002"/>
    </source>
</evidence>
<keyword evidence="6 10" id="KW-0560">Oxidoreductase</keyword>
<evidence type="ECO:0000313" key="13">
    <source>
        <dbReference type="Proteomes" id="UP000298416"/>
    </source>
</evidence>
<keyword evidence="13" id="KW-1185">Reference proteome</keyword>
<dbReference type="Gene3D" id="1.10.630.10">
    <property type="entry name" value="Cytochrome P450"/>
    <property type="match status" value="1"/>
</dbReference>
<proteinExistence type="inferred from homology"/>
<keyword evidence="5 9" id="KW-0479">Metal-binding</keyword>
<dbReference type="PRINTS" id="PR00463">
    <property type="entry name" value="EP450I"/>
</dbReference>
<keyword evidence="7 9" id="KW-0408">Iron</keyword>
<reference evidence="12" key="2">
    <citation type="submission" date="2020-08" db="EMBL/GenBank/DDBJ databases">
        <title>Plant Genome Project.</title>
        <authorList>
            <person name="Zhang R.-G."/>
        </authorList>
    </citation>
    <scope>NUCLEOTIDE SEQUENCE</scope>
    <source>
        <strain evidence="12">Huo1</strain>
        <tissue evidence="12">Leaf</tissue>
    </source>
</reference>
<dbReference type="SUPFAM" id="SSF48264">
    <property type="entry name" value="Cytochrome P450"/>
    <property type="match status" value="1"/>
</dbReference>
<dbReference type="OrthoDB" id="1055148at2759"/>
<dbReference type="PANTHER" id="PTHR47946">
    <property type="entry name" value="CYTOCHROME P450 78A7-RELATED"/>
    <property type="match status" value="1"/>
</dbReference>
<dbReference type="PRINTS" id="PR00385">
    <property type="entry name" value="P450"/>
</dbReference>
<dbReference type="PROSITE" id="PS00086">
    <property type="entry name" value="CYTOCHROME_P450"/>
    <property type="match status" value="1"/>
</dbReference>
<dbReference type="GO" id="GO:0016712">
    <property type="term" value="F:oxidoreductase activity, acting on paired donors, with incorporation or reduction of molecular oxygen, reduced flavin or flavoprotein as one donor, and incorporation of one atom of oxygen"/>
    <property type="evidence" value="ECO:0007669"/>
    <property type="project" value="UniProtKB-ARBA"/>
</dbReference>
<dbReference type="Pfam" id="PF00067">
    <property type="entry name" value="p450"/>
    <property type="match status" value="1"/>
</dbReference>
<organism evidence="12">
    <name type="scientific">Salvia splendens</name>
    <name type="common">Scarlet sage</name>
    <dbReference type="NCBI Taxonomy" id="180675"/>
    <lineage>
        <taxon>Eukaryota</taxon>
        <taxon>Viridiplantae</taxon>
        <taxon>Streptophyta</taxon>
        <taxon>Embryophyta</taxon>
        <taxon>Tracheophyta</taxon>
        <taxon>Spermatophyta</taxon>
        <taxon>Magnoliopsida</taxon>
        <taxon>eudicotyledons</taxon>
        <taxon>Gunneridae</taxon>
        <taxon>Pentapetalae</taxon>
        <taxon>asterids</taxon>
        <taxon>lamiids</taxon>
        <taxon>Lamiales</taxon>
        <taxon>Lamiaceae</taxon>
        <taxon>Nepetoideae</taxon>
        <taxon>Mentheae</taxon>
        <taxon>Salviinae</taxon>
        <taxon>Salvia</taxon>
        <taxon>Salvia subgen. Calosphace</taxon>
        <taxon>core Calosphace</taxon>
    </lineage>
</organism>
<comment type="caution">
    <text evidence="12">The sequence shown here is derived from an EMBL/GenBank/DDBJ whole genome shotgun (WGS) entry which is preliminary data.</text>
</comment>
<comment type="subcellular location">
    <subcellularLocation>
        <location evidence="2">Membrane</location>
        <topology evidence="2">Single-pass membrane protein</topology>
    </subcellularLocation>
</comment>
<evidence type="ECO:0000256" key="8">
    <source>
        <dbReference type="ARBA" id="ARBA00023033"/>
    </source>
</evidence>
<dbReference type="InterPro" id="IPR017972">
    <property type="entry name" value="Cyt_P450_CS"/>
</dbReference>
<comment type="similarity">
    <text evidence="3 10">Belongs to the cytochrome P450 family.</text>
</comment>
<name>A0A8X8YF56_SALSN</name>
<evidence type="ECO:0000256" key="4">
    <source>
        <dbReference type="ARBA" id="ARBA00022617"/>
    </source>
</evidence>
<evidence type="ECO:0000256" key="7">
    <source>
        <dbReference type="ARBA" id="ARBA00023004"/>
    </source>
</evidence>
<dbReference type="InterPro" id="IPR036396">
    <property type="entry name" value="Cyt_P450_sf"/>
</dbReference>
<feature type="binding site" description="axial binding residue" evidence="9">
    <location>
        <position position="468"/>
    </location>
    <ligand>
        <name>heme</name>
        <dbReference type="ChEBI" id="CHEBI:30413"/>
    </ligand>
    <ligandPart>
        <name>Fe</name>
        <dbReference type="ChEBI" id="CHEBI:18248"/>
    </ligandPart>
</feature>
<dbReference type="InterPro" id="IPR002401">
    <property type="entry name" value="Cyt_P450_E_grp-I"/>
</dbReference>
<evidence type="ECO:0000256" key="2">
    <source>
        <dbReference type="ARBA" id="ARBA00004167"/>
    </source>
</evidence>
<keyword evidence="11" id="KW-1133">Transmembrane helix</keyword>
<dbReference type="PANTHER" id="PTHR47946:SF1">
    <property type="entry name" value="CYTOCHROME P450 78A3"/>
    <property type="match status" value="1"/>
</dbReference>
<sequence>MMSTNVESLWIYALASKCESLSLFNTFALAFVALFSYIVVSLVVWSHPGGPAWGTYKWRKSKSQPMIPGPRGLPIIGSMDLMSGLAHRKIAAAASSCAAKRLMAFSLGQTRAVVTCNPDVAREILNSSTFSDRPANESAYHLMFNRSIGFAPYGVYWTALRKMAAAHLFCPKQILASEEQRLRIANQLAAVLSADQGGRVRDVLKRASLNNMMCSVFGREYDVRAVSAEAAELHDMVEQGYHLLGLVNWSDHLSFLADFDIQKIRFTCSRLVPRVNRFVSRIIAQRKEEVGGGADFLDVLLSLRGPDRLSDSDMIAVLWEMIFRGTDTVAVLMEWILARLVKHLDVQSKVHDELDKVVGRSRAVNESDLTELVYLTAMVKEVLRLHPPGPLLSWSRLSIRDSLVDGYHVPVGTTSIVNMWAIMTDPQVWEDPLTFNPDRFLSPNSSTDFSVFGSDLRIAPFGSGRRSCPGKTLGMTTVNFWVATLLQQFQFESSSQDVDLSEQLKLSCEMANPLMIKVQSRRYLSTFNC</sequence>
<dbReference type="InterPro" id="IPR001128">
    <property type="entry name" value="Cyt_P450"/>
</dbReference>
<evidence type="ECO:0000256" key="1">
    <source>
        <dbReference type="ARBA" id="ARBA00001971"/>
    </source>
</evidence>
<evidence type="ECO:0000256" key="3">
    <source>
        <dbReference type="ARBA" id="ARBA00010617"/>
    </source>
</evidence>
<evidence type="ECO:0000256" key="9">
    <source>
        <dbReference type="PIRSR" id="PIRSR602401-1"/>
    </source>
</evidence>